<sequence length="258" mass="27533">MARAAEPRDERILALLEGQERVAVGVLSARLGVSEVTIRKDLDRLARSSLVERIRGGARLRAGEEGALSVRLGHRVAAKRAVAKRAAELVSPDAVIALDSSSTGYYLALELAERDDITVVTNSLRVATQLAEHSSIELVLLGGTVRRTSSSTVGFPVELLQGFGRIDIAFLGVSALSAEQGLLERAFSEAETKRMVASVSDRVVGLFDSSKAAGFGQHGVVPPGDVERLITDEAFSAAEVEKWRALGVTVERVAIPEH</sequence>
<dbReference type="RefSeq" id="WP_130453181.1">
    <property type="nucleotide sequence ID" value="NZ_QYAG01000001.1"/>
</dbReference>
<feature type="domain" description="HTH deoR-type" evidence="4">
    <location>
        <begin position="5"/>
        <end position="60"/>
    </location>
</feature>
<keyword evidence="6" id="KW-1185">Reference proteome</keyword>
<dbReference type="EMBL" id="SHKI01000003">
    <property type="protein sequence ID" value="RZT66843.1"/>
    <property type="molecule type" value="Genomic_DNA"/>
</dbReference>
<dbReference type="PROSITE" id="PS51000">
    <property type="entry name" value="HTH_DEOR_2"/>
    <property type="match status" value="1"/>
</dbReference>
<dbReference type="PROSITE" id="PS00894">
    <property type="entry name" value="HTH_DEOR_1"/>
    <property type="match status" value="1"/>
</dbReference>
<dbReference type="Proteomes" id="UP000291832">
    <property type="component" value="Unassembled WGS sequence"/>
</dbReference>
<dbReference type="Pfam" id="PF00455">
    <property type="entry name" value="DeoRC"/>
    <property type="match status" value="1"/>
</dbReference>
<keyword evidence="3" id="KW-0804">Transcription</keyword>
<dbReference type="SMART" id="SM00420">
    <property type="entry name" value="HTH_DEOR"/>
    <property type="match status" value="1"/>
</dbReference>
<proteinExistence type="predicted"/>
<dbReference type="InterPro" id="IPR001034">
    <property type="entry name" value="DeoR_HTH"/>
</dbReference>
<evidence type="ECO:0000313" key="6">
    <source>
        <dbReference type="Proteomes" id="UP000291832"/>
    </source>
</evidence>
<protein>
    <submittedName>
        <fullName evidence="5">DeoR family transcriptional regulator</fullName>
    </submittedName>
</protein>
<evidence type="ECO:0000256" key="3">
    <source>
        <dbReference type="ARBA" id="ARBA00023163"/>
    </source>
</evidence>
<dbReference type="InterPro" id="IPR036388">
    <property type="entry name" value="WH-like_DNA-bd_sf"/>
</dbReference>
<dbReference type="SUPFAM" id="SSF46785">
    <property type="entry name" value="Winged helix' DNA-binding domain"/>
    <property type="match status" value="1"/>
</dbReference>
<reference evidence="5 6" key="1">
    <citation type="journal article" date="2015" name="Stand. Genomic Sci.">
        <title>Genomic Encyclopedia of Bacterial and Archaeal Type Strains, Phase III: the genomes of soil and plant-associated and newly described type strains.</title>
        <authorList>
            <person name="Whitman W.B."/>
            <person name="Woyke T."/>
            <person name="Klenk H.P."/>
            <person name="Zhou Y."/>
            <person name="Lilburn T.G."/>
            <person name="Beck B.J."/>
            <person name="De Vos P."/>
            <person name="Vandamme P."/>
            <person name="Eisen J.A."/>
            <person name="Garrity G."/>
            <person name="Hugenholtz P."/>
            <person name="Kyrpides N.C."/>
        </authorList>
    </citation>
    <scope>NUCLEOTIDE SEQUENCE [LARGE SCALE GENOMIC DNA]</scope>
    <source>
        <strain evidence="5 6">RF6</strain>
    </source>
</reference>
<evidence type="ECO:0000256" key="2">
    <source>
        <dbReference type="ARBA" id="ARBA00023125"/>
    </source>
</evidence>
<gene>
    <name evidence="5" type="ORF">EV139_0970</name>
</gene>
<keyword evidence="1" id="KW-0805">Transcription regulation</keyword>
<dbReference type="SMART" id="SM01134">
    <property type="entry name" value="DeoRC"/>
    <property type="match status" value="1"/>
</dbReference>
<evidence type="ECO:0000313" key="5">
    <source>
        <dbReference type="EMBL" id="RZT66843.1"/>
    </source>
</evidence>
<dbReference type="PANTHER" id="PTHR30363">
    <property type="entry name" value="HTH-TYPE TRANSCRIPTIONAL REGULATOR SRLR-RELATED"/>
    <property type="match status" value="1"/>
</dbReference>
<dbReference type="InterPro" id="IPR036390">
    <property type="entry name" value="WH_DNA-bd_sf"/>
</dbReference>
<name>A0A4Q7U0S8_9MICO</name>
<evidence type="ECO:0000256" key="1">
    <source>
        <dbReference type="ARBA" id="ARBA00023015"/>
    </source>
</evidence>
<dbReference type="Pfam" id="PF08220">
    <property type="entry name" value="HTH_DeoR"/>
    <property type="match status" value="1"/>
</dbReference>
<dbReference type="InterPro" id="IPR050313">
    <property type="entry name" value="Carb_Metab_HTH_regulators"/>
</dbReference>
<dbReference type="GO" id="GO:0003677">
    <property type="term" value="F:DNA binding"/>
    <property type="evidence" value="ECO:0007669"/>
    <property type="project" value="UniProtKB-KW"/>
</dbReference>
<dbReference type="InterPro" id="IPR018356">
    <property type="entry name" value="Tscrpt_reg_HTH_DeoR_CS"/>
</dbReference>
<dbReference type="InterPro" id="IPR037171">
    <property type="entry name" value="NagB/RpiA_transferase-like"/>
</dbReference>
<comment type="caution">
    <text evidence="5">The sequence shown here is derived from an EMBL/GenBank/DDBJ whole genome shotgun (WGS) entry which is preliminary data.</text>
</comment>
<organism evidence="5 6">
    <name type="scientific">Leucobacter luti</name>
    <dbReference type="NCBI Taxonomy" id="340320"/>
    <lineage>
        <taxon>Bacteria</taxon>
        <taxon>Bacillati</taxon>
        <taxon>Actinomycetota</taxon>
        <taxon>Actinomycetes</taxon>
        <taxon>Micrococcales</taxon>
        <taxon>Microbacteriaceae</taxon>
        <taxon>Leucobacter</taxon>
    </lineage>
</organism>
<evidence type="ECO:0000259" key="4">
    <source>
        <dbReference type="PROSITE" id="PS51000"/>
    </source>
</evidence>
<accession>A0A4Q7U0S8</accession>
<dbReference type="GO" id="GO:0003700">
    <property type="term" value="F:DNA-binding transcription factor activity"/>
    <property type="evidence" value="ECO:0007669"/>
    <property type="project" value="InterPro"/>
</dbReference>
<dbReference type="OrthoDB" id="7688673at2"/>
<dbReference type="InterPro" id="IPR014036">
    <property type="entry name" value="DeoR-like_C"/>
</dbReference>
<keyword evidence="2" id="KW-0238">DNA-binding</keyword>
<dbReference type="SUPFAM" id="SSF100950">
    <property type="entry name" value="NagB/RpiA/CoA transferase-like"/>
    <property type="match status" value="1"/>
</dbReference>
<dbReference type="AlphaFoldDB" id="A0A4Q7U0S8"/>
<dbReference type="Gene3D" id="1.10.10.10">
    <property type="entry name" value="Winged helix-like DNA-binding domain superfamily/Winged helix DNA-binding domain"/>
    <property type="match status" value="1"/>
</dbReference>
<dbReference type="PANTHER" id="PTHR30363:SF44">
    <property type="entry name" value="AGA OPERON TRANSCRIPTIONAL REPRESSOR-RELATED"/>
    <property type="match status" value="1"/>
</dbReference>
<dbReference type="Gene3D" id="3.40.50.1360">
    <property type="match status" value="1"/>
</dbReference>